<feature type="transmembrane region" description="Helical" evidence="17">
    <location>
        <begin position="333"/>
        <end position="354"/>
    </location>
</feature>
<feature type="transmembrane region" description="Helical" evidence="17">
    <location>
        <begin position="294"/>
        <end position="321"/>
    </location>
</feature>
<dbReference type="Pfam" id="PF06455">
    <property type="entry name" value="NADH5_C"/>
    <property type="match status" value="1"/>
</dbReference>
<evidence type="ECO:0000256" key="4">
    <source>
        <dbReference type="ARBA" id="ARBA00021096"/>
    </source>
</evidence>
<evidence type="ECO:0000256" key="11">
    <source>
        <dbReference type="ARBA" id="ARBA00022989"/>
    </source>
</evidence>
<feature type="domain" description="NADH:quinone oxidoreductase/Mrp antiporter transmembrane" evidence="18">
    <location>
        <begin position="104"/>
        <end position="386"/>
    </location>
</feature>
<feature type="transmembrane region" description="Helical" evidence="17">
    <location>
        <begin position="422"/>
        <end position="442"/>
    </location>
</feature>
<evidence type="ECO:0000259" key="20">
    <source>
        <dbReference type="Pfam" id="PF06455"/>
    </source>
</evidence>
<feature type="transmembrane region" description="Helical" evidence="17">
    <location>
        <begin position="179"/>
        <end position="201"/>
    </location>
</feature>
<feature type="transmembrane region" description="Helical" evidence="17">
    <location>
        <begin position="213"/>
        <end position="231"/>
    </location>
</feature>
<evidence type="ECO:0000256" key="16">
    <source>
        <dbReference type="ARBA" id="ARBA00049551"/>
    </source>
</evidence>
<reference evidence="21" key="1">
    <citation type="submission" date="2016-04" db="EMBL/GenBank/DDBJ databases">
        <title>Mitochondria of beetle species.</title>
        <authorList>
            <person name="Hunter A."/>
            <person name="Moriniere J."/>
            <person name="Tang P."/>
            <person name="Linard B."/>
            <person name="Crampton-Platt A."/>
            <person name="Vogler A.P."/>
        </authorList>
    </citation>
    <scope>NUCLEOTIDE SEQUENCE</scope>
</reference>
<feature type="transmembrane region" description="Helical" evidence="17">
    <location>
        <begin position="87"/>
        <end position="103"/>
    </location>
</feature>
<feature type="transmembrane region" description="Helical" evidence="17">
    <location>
        <begin position="448"/>
        <end position="469"/>
    </location>
</feature>
<evidence type="ECO:0000256" key="13">
    <source>
        <dbReference type="ARBA" id="ARBA00023075"/>
    </source>
</evidence>
<keyword evidence="14 17" id="KW-0496">Mitochondrion</keyword>
<dbReference type="EMBL" id="KX087272">
    <property type="protein sequence ID" value="ARH54293.1"/>
    <property type="molecule type" value="Genomic_DNA"/>
</dbReference>
<feature type="transmembrane region" description="Helical" evidence="17">
    <location>
        <begin position="554"/>
        <end position="573"/>
    </location>
</feature>
<evidence type="ECO:0000256" key="9">
    <source>
        <dbReference type="ARBA" id="ARBA00022967"/>
    </source>
</evidence>
<feature type="transmembrane region" description="Helical" evidence="17">
    <location>
        <begin position="374"/>
        <end position="401"/>
    </location>
</feature>
<dbReference type="GO" id="GO:0015990">
    <property type="term" value="P:electron transport coupled proton transport"/>
    <property type="evidence" value="ECO:0007669"/>
    <property type="project" value="TreeGrafter"/>
</dbReference>
<evidence type="ECO:0000256" key="2">
    <source>
        <dbReference type="ARBA" id="ARBA00004448"/>
    </source>
</evidence>
<keyword evidence="13 17" id="KW-0830">Ubiquinone</keyword>
<gene>
    <name evidence="21" type="primary">nad5</name>
</gene>
<keyword evidence="7 17" id="KW-0812">Transmembrane</keyword>
<keyword evidence="11 17" id="KW-1133">Transmembrane helix</keyword>
<dbReference type="PRINTS" id="PR01434">
    <property type="entry name" value="NADHDHGNASE5"/>
</dbReference>
<proteinExistence type="inferred from homology"/>
<comment type="catalytic activity">
    <reaction evidence="16 17">
        <text>a ubiquinone + NADH + 5 H(+)(in) = a ubiquinol + NAD(+) + 4 H(+)(out)</text>
        <dbReference type="Rhea" id="RHEA:29091"/>
        <dbReference type="Rhea" id="RHEA-COMP:9565"/>
        <dbReference type="Rhea" id="RHEA-COMP:9566"/>
        <dbReference type="ChEBI" id="CHEBI:15378"/>
        <dbReference type="ChEBI" id="CHEBI:16389"/>
        <dbReference type="ChEBI" id="CHEBI:17976"/>
        <dbReference type="ChEBI" id="CHEBI:57540"/>
        <dbReference type="ChEBI" id="CHEBI:57945"/>
        <dbReference type="EC" id="7.1.1.2"/>
    </reaction>
</comment>
<keyword evidence="6" id="KW-0679">Respiratory chain</keyword>
<dbReference type="InterPro" id="IPR001750">
    <property type="entry name" value="ND/Mrp_TM"/>
</dbReference>
<evidence type="ECO:0000256" key="5">
    <source>
        <dbReference type="ARBA" id="ARBA00022448"/>
    </source>
</evidence>
<comment type="function">
    <text evidence="1">Core subunit of the mitochondrial membrane respiratory chain NADH dehydrogenase (Complex I) that is believed to belong to the minimal assembly required for catalysis. Complex I functions in the transfer of electrons from NADH to the respiratory chain. The immediate electron acceptor for the enzyme is believed to be ubiquinone.</text>
</comment>
<feature type="transmembrane region" description="Helical" evidence="17">
    <location>
        <begin position="269"/>
        <end position="288"/>
    </location>
</feature>
<feature type="transmembrane region" description="Helical" evidence="17">
    <location>
        <begin position="149"/>
        <end position="167"/>
    </location>
</feature>
<evidence type="ECO:0000256" key="17">
    <source>
        <dbReference type="RuleBase" id="RU003404"/>
    </source>
</evidence>
<feature type="transmembrane region" description="Helical" evidence="17">
    <location>
        <begin position="243"/>
        <end position="262"/>
    </location>
</feature>
<dbReference type="GO" id="GO:0008137">
    <property type="term" value="F:NADH dehydrogenase (ubiquinone) activity"/>
    <property type="evidence" value="ECO:0007669"/>
    <property type="project" value="UniProtKB-EC"/>
</dbReference>
<dbReference type="Pfam" id="PF00361">
    <property type="entry name" value="Proton_antipo_M"/>
    <property type="match status" value="1"/>
</dbReference>
<evidence type="ECO:0000256" key="10">
    <source>
        <dbReference type="ARBA" id="ARBA00022982"/>
    </source>
</evidence>
<dbReference type="EC" id="7.1.1.2" evidence="3 17"/>
<evidence type="ECO:0000256" key="8">
    <source>
        <dbReference type="ARBA" id="ARBA00022792"/>
    </source>
</evidence>
<dbReference type="PANTHER" id="PTHR42829:SF2">
    <property type="entry name" value="NADH-UBIQUINONE OXIDOREDUCTASE CHAIN 5"/>
    <property type="match status" value="1"/>
</dbReference>
<comment type="similarity">
    <text evidence="17">Belongs to the complex I subunit 5 family.</text>
</comment>
<organism evidence="21">
    <name type="scientific">Curculionidae sp. 3 AH-2016</name>
    <dbReference type="NCBI Taxonomy" id="1903829"/>
    <lineage>
        <taxon>Eukaryota</taxon>
        <taxon>Metazoa</taxon>
        <taxon>Ecdysozoa</taxon>
        <taxon>Arthropoda</taxon>
        <taxon>Hexapoda</taxon>
        <taxon>Insecta</taxon>
        <taxon>Pterygota</taxon>
        <taxon>Neoptera</taxon>
        <taxon>Endopterygota</taxon>
        <taxon>Coleoptera</taxon>
        <taxon>Polyphaga</taxon>
        <taxon>Cucujiformia</taxon>
        <taxon>Curculionidae</taxon>
    </lineage>
</organism>
<dbReference type="GO" id="GO:0042773">
    <property type="term" value="P:ATP synthesis coupled electron transport"/>
    <property type="evidence" value="ECO:0007669"/>
    <property type="project" value="InterPro"/>
</dbReference>
<dbReference type="InterPro" id="IPR010934">
    <property type="entry name" value="NADH_DH_su5_C"/>
</dbReference>
<dbReference type="Pfam" id="PF00662">
    <property type="entry name" value="Proton_antipo_N"/>
    <property type="match status" value="1"/>
</dbReference>
<evidence type="ECO:0000256" key="1">
    <source>
        <dbReference type="ARBA" id="ARBA00003257"/>
    </source>
</evidence>
<feature type="transmembrane region" description="Helical" evidence="17">
    <location>
        <begin position="7"/>
        <end position="28"/>
    </location>
</feature>
<comment type="subcellular location">
    <subcellularLocation>
        <location evidence="2">Mitochondrion inner membrane</location>
        <topology evidence="2">Multi-pass membrane protein</topology>
    </subcellularLocation>
</comment>
<protein>
    <recommendedName>
        <fullName evidence="4 17">NADH-ubiquinone oxidoreductase chain 5</fullName>
        <ecNumber evidence="3 17">7.1.1.2</ecNumber>
    </recommendedName>
</protein>
<feature type="transmembrane region" description="Helical" evidence="17">
    <location>
        <begin position="48"/>
        <end position="75"/>
    </location>
</feature>
<keyword evidence="10" id="KW-0249">Electron transport</keyword>
<evidence type="ECO:0000259" key="19">
    <source>
        <dbReference type="Pfam" id="PF00662"/>
    </source>
</evidence>
<name>A0A343C2Q0_9CUCU</name>
<evidence type="ECO:0000256" key="7">
    <source>
        <dbReference type="ARBA" id="ARBA00022692"/>
    </source>
</evidence>
<sequence>MIFCLFFFYIFLYFSLSLYFSSMFLLYWNCSFLIELNLLTLNSVKVEVVLYLDWISLMFSSFVMFISSMIMVYSLEYMEGDSSMKRFIFLMLLFILSMLVVIMSSNLVFILLGWDGLGLVSYALVIYYQNLKSYNAGMLTALSNRIGDGAILLSIVLLMDLGSWNYHTTLDSMSLNRDTMILSLLIILASFTKSAQIPFSAWLPAAMAAPTPVSSLVHSSTLVTAGVYLLFRFADLMSEQVKLIFMTLSLLTMFMAGLAANLEYDLKKIIALSTLSQLGMMMVVFFLGNKDLAFFHLLMHALFKALLFMCAGIIIHMIGGLQDIRYMGGLSKIFPFTCTCFSISNMALCGLPFLSGFYSKDLIVEVFSMKIFSMFIYLIFFISIGLTVSYSIRLMISVFIGQYNMFHMSYANESSLNFMLKSLFALVLLVIMMGSLMSWISFSTPVLIVLPFYLKIMTLIIIVISAVFGNEISKLSVLNSLKLMSFYQGSMFVSSMWNIPVLSTSNLNSFSLSLGKFYTKNMDYGWTEFYGSKGLYFLVKTFTKNFQLFSKNHLKIFLLIMWGFFMFLVFLMFL</sequence>
<evidence type="ECO:0000256" key="6">
    <source>
        <dbReference type="ARBA" id="ARBA00022660"/>
    </source>
</evidence>
<evidence type="ECO:0000256" key="14">
    <source>
        <dbReference type="ARBA" id="ARBA00023128"/>
    </source>
</evidence>
<keyword evidence="12 17" id="KW-0520">NAD</keyword>
<keyword evidence="8" id="KW-0999">Mitochondrion inner membrane</keyword>
<keyword evidence="9" id="KW-1278">Translocase</keyword>
<comment type="function">
    <text evidence="17">Core subunit of the mitochondrial membrane respiratory chain NADH dehydrogenase (Complex I) which catalyzes electron transfer from NADH through the respiratory chain, using ubiquinone as an electron acceptor. Essential for the catalytic activity and assembly of complex I.</text>
</comment>
<dbReference type="AlphaFoldDB" id="A0A343C2Q0"/>
<keyword evidence="15 17" id="KW-0472">Membrane</keyword>
<dbReference type="GO" id="GO:0005743">
    <property type="term" value="C:mitochondrial inner membrane"/>
    <property type="evidence" value="ECO:0007669"/>
    <property type="project" value="UniProtKB-SubCell"/>
</dbReference>
<feature type="transmembrane region" description="Helical" evidence="17">
    <location>
        <begin position="109"/>
        <end position="128"/>
    </location>
</feature>
<evidence type="ECO:0000256" key="12">
    <source>
        <dbReference type="ARBA" id="ARBA00023027"/>
    </source>
</evidence>
<geneLocation type="mitochondrion" evidence="21"/>
<evidence type="ECO:0000259" key="18">
    <source>
        <dbReference type="Pfam" id="PF00361"/>
    </source>
</evidence>
<dbReference type="InterPro" id="IPR001516">
    <property type="entry name" value="Proton_antipo_N"/>
</dbReference>
<feature type="domain" description="NADH dehydrogenase subunit 5 C-terminal" evidence="20">
    <location>
        <begin position="390"/>
        <end position="571"/>
    </location>
</feature>
<dbReference type="PANTHER" id="PTHR42829">
    <property type="entry name" value="NADH-UBIQUINONE OXIDOREDUCTASE CHAIN 5"/>
    <property type="match status" value="1"/>
</dbReference>
<accession>A0A343C2Q0</accession>
<keyword evidence="5 17" id="KW-0813">Transport</keyword>
<evidence type="ECO:0000313" key="21">
    <source>
        <dbReference type="EMBL" id="ARH54293.1"/>
    </source>
</evidence>
<feature type="domain" description="NADH-Ubiquinone oxidoreductase (complex I) chain 5 N-terminal" evidence="19">
    <location>
        <begin position="40"/>
        <end position="87"/>
    </location>
</feature>
<dbReference type="InterPro" id="IPR003945">
    <property type="entry name" value="NU5C-like"/>
</dbReference>
<evidence type="ECO:0000256" key="3">
    <source>
        <dbReference type="ARBA" id="ARBA00012944"/>
    </source>
</evidence>
<dbReference type="GO" id="GO:0003954">
    <property type="term" value="F:NADH dehydrogenase activity"/>
    <property type="evidence" value="ECO:0007669"/>
    <property type="project" value="TreeGrafter"/>
</dbReference>
<evidence type="ECO:0000256" key="15">
    <source>
        <dbReference type="ARBA" id="ARBA00023136"/>
    </source>
</evidence>